<feature type="region of interest" description="Disordered" evidence="5">
    <location>
        <begin position="1"/>
        <end position="130"/>
    </location>
</feature>
<dbReference type="GO" id="GO:0003677">
    <property type="term" value="F:DNA binding"/>
    <property type="evidence" value="ECO:0007669"/>
    <property type="project" value="InterPro"/>
</dbReference>
<feature type="compositionally biased region" description="Low complexity" evidence="5">
    <location>
        <begin position="30"/>
        <end position="44"/>
    </location>
</feature>
<name>A0A0V1PZL2_9ASCO</name>
<dbReference type="OrthoDB" id="4095286at2759"/>
<accession>A0A0V1PZL2</accession>
<evidence type="ECO:0000256" key="1">
    <source>
        <dbReference type="ARBA" id="ARBA00022723"/>
    </source>
</evidence>
<feature type="compositionally biased region" description="Basic residues" evidence="5">
    <location>
        <begin position="119"/>
        <end position="130"/>
    </location>
</feature>
<dbReference type="InterPro" id="IPR003656">
    <property type="entry name" value="Znf_BED"/>
</dbReference>
<dbReference type="Proteomes" id="UP000054251">
    <property type="component" value="Unassembled WGS sequence"/>
</dbReference>
<feature type="compositionally biased region" description="Polar residues" evidence="5">
    <location>
        <begin position="1"/>
        <end position="29"/>
    </location>
</feature>
<dbReference type="SMART" id="SM00614">
    <property type="entry name" value="ZnF_BED"/>
    <property type="match status" value="1"/>
</dbReference>
<feature type="region of interest" description="Disordered" evidence="5">
    <location>
        <begin position="217"/>
        <end position="248"/>
    </location>
</feature>
<evidence type="ECO:0000313" key="8">
    <source>
        <dbReference type="Proteomes" id="UP000054251"/>
    </source>
</evidence>
<dbReference type="AlphaFoldDB" id="A0A0V1PZL2"/>
<evidence type="ECO:0000259" key="6">
    <source>
        <dbReference type="PROSITE" id="PS50808"/>
    </source>
</evidence>
<gene>
    <name evidence="7" type="ORF">AC631_02528</name>
</gene>
<evidence type="ECO:0000256" key="5">
    <source>
        <dbReference type="SAM" id="MobiDB-lite"/>
    </source>
</evidence>
<evidence type="ECO:0000313" key="7">
    <source>
        <dbReference type="EMBL" id="KSA01720.1"/>
    </source>
</evidence>
<dbReference type="PROSITE" id="PS50808">
    <property type="entry name" value="ZF_BED"/>
    <property type="match status" value="1"/>
</dbReference>
<evidence type="ECO:0000256" key="2">
    <source>
        <dbReference type="ARBA" id="ARBA00022771"/>
    </source>
</evidence>
<evidence type="ECO:0000256" key="3">
    <source>
        <dbReference type="ARBA" id="ARBA00022833"/>
    </source>
</evidence>
<evidence type="ECO:0000256" key="4">
    <source>
        <dbReference type="PROSITE-ProRule" id="PRU00027"/>
    </source>
</evidence>
<feature type="compositionally biased region" description="Low complexity" evidence="5">
    <location>
        <begin position="51"/>
        <end position="75"/>
    </location>
</feature>
<comment type="caution">
    <text evidence="7">The sequence shown here is derived from an EMBL/GenBank/DDBJ whole genome shotgun (WGS) entry which is preliminary data.</text>
</comment>
<dbReference type="EMBL" id="LMYN01000045">
    <property type="protein sequence ID" value="KSA01720.1"/>
    <property type="molecule type" value="Genomic_DNA"/>
</dbReference>
<dbReference type="RefSeq" id="XP_015467822.1">
    <property type="nucleotide sequence ID" value="XM_015611358.1"/>
</dbReference>
<feature type="domain" description="BED-type" evidence="6">
    <location>
        <begin position="132"/>
        <end position="187"/>
    </location>
</feature>
<reference evidence="7 8" key="1">
    <citation type="submission" date="2015-11" db="EMBL/GenBank/DDBJ databases">
        <title>The genome of Debaryomyces fabryi.</title>
        <authorList>
            <person name="Tafer H."/>
            <person name="Lopandic K."/>
        </authorList>
    </citation>
    <scope>NUCLEOTIDE SEQUENCE [LARGE SCALE GENOMIC DNA]</scope>
    <source>
        <strain evidence="7 8">CBS 789</strain>
    </source>
</reference>
<keyword evidence="3" id="KW-0862">Zinc</keyword>
<dbReference type="GO" id="GO:0008270">
    <property type="term" value="F:zinc ion binding"/>
    <property type="evidence" value="ECO:0007669"/>
    <property type="project" value="UniProtKB-KW"/>
</dbReference>
<organism evidence="7 8">
    <name type="scientific">Debaryomyces fabryi</name>
    <dbReference type="NCBI Taxonomy" id="58627"/>
    <lineage>
        <taxon>Eukaryota</taxon>
        <taxon>Fungi</taxon>
        <taxon>Dikarya</taxon>
        <taxon>Ascomycota</taxon>
        <taxon>Saccharomycotina</taxon>
        <taxon>Pichiomycetes</taxon>
        <taxon>Debaryomycetaceae</taxon>
        <taxon>Debaryomyces</taxon>
    </lineage>
</organism>
<sequence>MSYFGNNNNPLTFPSYNQSPFPQRSLSGMSNLQQQQLSHLQNPQGHQGDTASAAAVAVAQQQQQQHQQLQQQQQNHQHHQRPQHSLQHLHKLHGGQVSGAPQHGQTAVDEKQGQAVIRKERKNRPGQKFGAKKKSWVWSWFIQDSQDPNIAACDYCGKIITRLASDKGSPKKLSEHLKTHKLTKDSINNSRPIPIDGNGITYAPNGMPLNYPSNFQQAQQVHQTQSSNSPHVPNVNPQLSDDADEMDPKKKARYNKYKPRNNINNIDSSLSSFGMNSNRRFLSADFDNSPYSSMKFHKHLMKFLTENKLSINVIKSHSFQQLIYDLRSDSVTELLELTGLYSSLLEVSRFDANGTGSASNENNDASSSIPSVNEANVVNSLAQAVEQKANNASAMAVVNAATNQG</sequence>
<proteinExistence type="predicted"/>
<keyword evidence="8" id="KW-1185">Reference proteome</keyword>
<dbReference type="GeneID" id="26839537"/>
<feature type="compositionally biased region" description="Polar residues" evidence="5">
    <location>
        <begin position="226"/>
        <end position="239"/>
    </location>
</feature>
<protein>
    <recommendedName>
        <fullName evidence="6">BED-type domain-containing protein</fullName>
    </recommendedName>
</protein>
<keyword evidence="2 4" id="KW-0863">Zinc-finger</keyword>
<feature type="compositionally biased region" description="Basic residues" evidence="5">
    <location>
        <begin position="76"/>
        <end position="93"/>
    </location>
</feature>
<dbReference type="Pfam" id="PF02892">
    <property type="entry name" value="zf-BED"/>
    <property type="match status" value="1"/>
</dbReference>
<keyword evidence="1" id="KW-0479">Metal-binding</keyword>